<dbReference type="PANTHER" id="PTHR11388:SF131">
    <property type="entry name" value="SOLUTE CARRIER ORGANIC ANION TRANSPORTER FAMILY MEMBER"/>
    <property type="match status" value="1"/>
</dbReference>
<feature type="transmembrane region" description="Helical" evidence="8">
    <location>
        <begin position="165"/>
        <end position="189"/>
    </location>
</feature>
<evidence type="ECO:0000256" key="3">
    <source>
        <dbReference type="ARBA" id="ARBA00022475"/>
    </source>
</evidence>
<dbReference type="Pfam" id="PF03137">
    <property type="entry name" value="OATP"/>
    <property type="match status" value="1"/>
</dbReference>
<proteinExistence type="inferred from homology"/>
<keyword evidence="6 8" id="KW-0472">Membrane</keyword>
<dbReference type="CDD" id="cd17336">
    <property type="entry name" value="MFS_SLCO_OATP"/>
    <property type="match status" value="1"/>
</dbReference>
<feature type="transmembrane region" description="Helical" evidence="8">
    <location>
        <begin position="344"/>
        <end position="364"/>
    </location>
</feature>
<feature type="transmembrane region" description="Helical" evidence="8">
    <location>
        <begin position="25"/>
        <end position="46"/>
    </location>
</feature>
<dbReference type="InterPro" id="IPR004156">
    <property type="entry name" value="OATP"/>
</dbReference>
<keyword evidence="5 8" id="KW-1133">Transmembrane helix</keyword>
<accession>A0A336M246</accession>
<dbReference type="EMBL" id="UFQT01000438">
    <property type="protein sequence ID" value="SSX24304.1"/>
    <property type="molecule type" value="Genomic_DNA"/>
</dbReference>
<dbReference type="InterPro" id="IPR002350">
    <property type="entry name" value="Kazal_dom"/>
</dbReference>
<keyword evidence="7" id="KW-1015">Disulfide bond</keyword>
<dbReference type="GO" id="GO:0005886">
    <property type="term" value="C:plasma membrane"/>
    <property type="evidence" value="ECO:0007669"/>
    <property type="project" value="UniProtKB-SubCell"/>
</dbReference>
<dbReference type="VEuPathDB" id="VectorBase:CSON010642"/>
<dbReference type="GO" id="GO:0006811">
    <property type="term" value="P:monoatomic ion transport"/>
    <property type="evidence" value="ECO:0007669"/>
    <property type="project" value="UniProtKB-KW"/>
</dbReference>
<feature type="transmembrane region" description="Helical" evidence="8">
    <location>
        <begin position="680"/>
        <end position="700"/>
    </location>
</feature>
<feature type="transmembrane region" description="Helical" evidence="8">
    <location>
        <begin position="384"/>
        <end position="403"/>
    </location>
</feature>
<feature type="transmembrane region" description="Helical" evidence="8">
    <location>
        <begin position="415"/>
        <end position="435"/>
    </location>
</feature>
<evidence type="ECO:0000256" key="7">
    <source>
        <dbReference type="ARBA" id="ARBA00023157"/>
    </source>
</evidence>
<protein>
    <recommendedName>
        <fullName evidence="8">Solute carrier organic anion transporter family member</fullName>
    </recommendedName>
</protein>
<feature type="transmembrane region" description="Helical" evidence="8">
    <location>
        <begin position="728"/>
        <end position="751"/>
    </location>
</feature>
<dbReference type="NCBIfam" id="TIGR00805">
    <property type="entry name" value="oat"/>
    <property type="match status" value="1"/>
</dbReference>
<dbReference type="GO" id="GO:0015347">
    <property type="term" value="F:sodium-independent organic anion transmembrane transporter activity"/>
    <property type="evidence" value="ECO:0007669"/>
    <property type="project" value="TreeGrafter"/>
</dbReference>
<dbReference type="Gene3D" id="1.20.1250.20">
    <property type="entry name" value="MFS general substrate transporter like domains"/>
    <property type="match status" value="1"/>
</dbReference>
<dbReference type="GO" id="GO:0043252">
    <property type="term" value="P:sodium-independent organic anion transport"/>
    <property type="evidence" value="ECO:0007669"/>
    <property type="project" value="TreeGrafter"/>
</dbReference>
<comment type="subcellular location">
    <subcellularLocation>
        <location evidence="1 8">Cell membrane</location>
        <topology evidence="1 8">Multi-pass membrane protein</topology>
    </subcellularLocation>
</comment>
<feature type="domain" description="Kazal-like" evidence="9">
    <location>
        <begin position="450"/>
        <end position="504"/>
    </location>
</feature>
<feature type="transmembrane region" description="Helical" evidence="8">
    <location>
        <begin position="66"/>
        <end position="85"/>
    </location>
</feature>
<evidence type="ECO:0000256" key="6">
    <source>
        <dbReference type="ARBA" id="ARBA00023136"/>
    </source>
</evidence>
<evidence type="ECO:0000256" key="2">
    <source>
        <dbReference type="ARBA" id="ARBA00009657"/>
    </source>
</evidence>
<evidence type="ECO:0000259" key="9">
    <source>
        <dbReference type="PROSITE" id="PS51465"/>
    </source>
</evidence>
<dbReference type="SUPFAM" id="SSF103473">
    <property type="entry name" value="MFS general substrate transporter"/>
    <property type="match status" value="1"/>
</dbReference>
<feature type="transmembrane region" description="Helical" evidence="8">
    <location>
        <begin position="256"/>
        <end position="276"/>
    </location>
</feature>
<dbReference type="PROSITE" id="PS51465">
    <property type="entry name" value="KAZAL_2"/>
    <property type="match status" value="1"/>
</dbReference>
<evidence type="ECO:0000256" key="8">
    <source>
        <dbReference type="RuleBase" id="RU362056"/>
    </source>
</evidence>
<keyword evidence="4 8" id="KW-0812">Transmembrane</keyword>
<evidence type="ECO:0000256" key="1">
    <source>
        <dbReference type="ARBA" id="ARBA00004651"/>
    </source>
</evidence>
<evidence type="ECO:0000313" key="10">
    <source>
        <dbReference type="EMBL" id="SSX24304.1"/>
    </source>
</evidence>
<keyword evidence="3" id="KW-1003">Cell membrane</keyword>
<dbReference type="OMA" id="MANWHPA"/>
<feature type="transmembrane region" description="Helical" evidence="8">
    <location>
        <begin position="638"/>
        <end position="659"/>
    </location>
</feature>
<dbReference type="InterPro" id="IPR036259">
    <property type="entry name" value="MFS_trans_sf"/>
</dbReference>
<keyword evidence="8" id="KW-0813">Transport</keyword>
<gene>
    <name evidence="10" type="primary">CSON010642</name>
</gene>
<comment type="similarity">
    <text evidence="2 8">Belongs to the organo anion transporter (TC 2.A.60) family.</text>
</comment>
<sequence length="778" mass="87638">MHPDNSCGLSFWHPRCLQFFATKRTFIIIYGLLGTVQAMSFVYFIVSLTTLEKRFQIPSSTTGIILSGNEISQILLSLILSYLGGHRNRPRWIAWGVFFCALSCFILASPHLIYGAGEDALKLTKEYMESSEHLISILNVTADTLYRNQNRLCMLEPSSKECTEVWSMVPLVLIFFSQFVLGIGNTLYYSLGASYLDDNIKNKTSTPIMLALTFSLRMLGPAVGFFVAAGSLKVYIDPSKTPIISDKDPRWLGAWWLGWVVLGIAMTIFAFLIGLFPKELPKKQLQETEKKPALFGEEELLNGQDVGQPFLNDHNLGSLNNLAPKKQNRATFYEAIYRLIKNKVLMFNIFSGVFYILGSSGYITFIAKYMEVQFHRSSADATTITGPATLFGMIIGVMISGVFISKMRPRAKYLLFWNVIVGIVYVGGQFTNLFLTCPDGKMPLVAGKLVNLTSECNSNCICDSVPYSPVCHEETGTTFFSPCHAGCNKWNENGRFYYDCDCYPASERMMYEPEMTTKPLNGISTRSLSLKDGAQFKKLPRSDYEDDYEITDVTKSSTIFPLIIISSTMETPSSYPLSQIGIKSTTKKIRSKSDDYSLYDDYDADYYESGAKTDRKRREAGIEMFKLTSGACLKGCAIGFYLFAGVSTFINIFGASGRIGNLLVNYRCVTKEDKSVTQGLILMFISLFALIPGPIIYSRIIDSTCLIFTEECGKKGTCQIYDQRTFRYYVNISAMFFTSIGVIFDVLVWWYGRNIELYEENEGQSEHIKNTKPKKVFR</sequence>
<reference evidence="10" key="1">
    <citation type="submission" date="2018-07" db="EMBL/GenBank/DDBJ databases">
        <authorList>
            <person name="Quirk P.G."/>
            <person name="Krulwich T.A."/>
        </authorList>
    </citation>
    <scope>NUCLEOTIDE SEQUENCE</scope>
</reference>
<evidence type="ECO:0000256" key="4">
    <source>
        <dbReference type="ARBA" id="ARBA00022692"/>
    </source>
</evidence>
<evidence type="ECO:0000256" key="5">
    <source>
        <dbReference type="ARBA" id="ARBA00022989"/>
    </source>
</evidence>
<feature type="transmembrane region" description="Helical" evidence="8">
    <location>
        <begin position="210"/>
        <end position="236"/>
    </location>
</feature>
<feature type="transmembrane region" description="Helical" evidence="8">
    <location>
        <begin position="92"/>
        <end position="114"/>
    </location>
</feature>
<organism evidence="10">
    <name type="scientific">Culicoides sonorensis</name>
    <name type="common">Biting midge</name>
    <dbReference type="NCBI Taxonomy" id="179676"/>
    <lineage>
        <taxon>Eukaryota</taxon>
        <taxon>Metazoa</taxon>
        <taxon>Ecdysozoa</taxon>
        <taxon>Arthropoda</taxon>
        <taxon>Hexapoda</taxon>
        <taxon>Insecta</taxon>
        <taxon>Pterygota</taxon>
        <taxon>Neoptera</taxon>
        <taxon>Endopterygota</taxon>
        <taxon>Diptera</taxon>
        <taxon>Nematocera</taxon>
        <taxon>Chironomoidea</taxon>
        <taxon>Ceratopogonidae</taxon>
        <taxon>Ceratopogoninae</taxon>
        <taxon>Culicoides</taxon>
        <taxon>Monoculicoides</taxon>
    </lineage>
</organism>
<dbReference type="AlphaFoldDB" id="A0A336M246"/>
<name>A0A336M246_CULSO</name>
<dbReference type="PANTHER" id="PTHR11388">
    <property type="entry name" value="ORGANIC ANION TRANSPORTER"/>
    <property type="match status" value="1"/>
</dbReference>
<keyword evidence="8" id="KW-0406">Ion transport</keyword>